<sequence length="172" mass="18907">MKGMWARLKYLTLISLVFFIVGVFYGVCDGKISVPGFLQPSEASAKDIILNNLRIGGVIIVAGWISGGLLSNIIILGNGYLIGYVISYVTAFYGMDSIYRGLLPHFFFELLGLLFCATVGSFSARILWKWLKNKPQEFSLIIKDGLTLLACALLMIVIAGFIEGNISRVTLQ</sequence>
<feature type="transmembrane region" description="Helical" evidence="1">
    <location>
        <begin position="73"/>
        <end position="94"/>
    </location>
</feature>
<evidence type="ECO:0008006" key="4">
    <source>
        <dbReference type="Google" id="ProtNLM"/>
    </source>
</evidence>
<evidence type="ECO:0000256" key="1">
    <source>
        <dbReference type="SAM" id="Phobius"/>
    </source>
</evidence>
<dbReference type="STRING" id="1469647.BC351_33490"/>
<comment type="caution">
    <text evidence="2">The sequence shown here is derived from an EMBL/GenBank/DDBJ whole genome shotgun (WGS) entry which is preliminary data.</text>
</comment>
<dbReference type="OrthoDB" id="2932013at2"/>
<keyword evidence="1" id="KW-0472">Membrane</keyword>
<keyword evidence="1" id="KW-0812">Transmembrane</keyword>
<organism evidence="2 3">
    <name type="scientific">Paenibacillus ferrarius</name>
    <dbReference type="NCBI Taxonomy" id="1469647"/>
    <lineage>
        <taxon>Bacteria</taxon>
        <taxon>Bacillati</taxon>
        <taxon>Bacillota</taxon>
        <taxon>Bacilli</taxon>
        <taxon>Bacillales</taxon>
        <taxon>Paenibacillaceae</taxon>
        <taxon>Paenibacillus</taxon>
    </lineage>
</organism>
<feature type="transmembrane region" description="Helical" evidence="1">
    <location>
        <begin position="6"/>
        <end position="27"/>
    </location>
</feature>
<gene>
    <name evidence="2" type="ORF">BC351_33490</name>
</gene>
<accession>A0A1V4HEB0</accession>
<dbReference type="Pfam" id="PF01944">
    <property type="entry name" value="SpoIIM"/>
    <property type="match status" value="1"/>
</dbReference>
<dbReference type="EMBL" id="MBTG01000027">
    <property type="protein sequence ID" value="OPH52077.1"/>
    <property type="molecule type" value="Genomic_DNA"/>
</dbReference>
<protein>
    <recommendedName>
        <fullName evidence="4">Stage II sporulation protein M</fullName>
    </recommendedName>
</protein>
<dbReference type="PANTHER" id="PTHR35337">
    <property type="entry name" value="SLR1478 PROTEIN"/>
    <property type="match status" value="1"/>
</dbReference>
<evidence type="ECO:0000313" key="3">
    <source>
        <dbReference type="Proteomes" id="UP000190626"/>
    </source>
</evidence>
<name>A0A1V4HEB0_9BACL</name>
<dbReference type="AlphaFoldDB" id="A0A1V4HEB0"/>
<dbReference type="PANTHER" id="PTHR35337:SF1">
    <property type="entry name" value="SLR1478 PROTEIN"/>
    <property type="match status" value="1"/>
</dbReference>
<feature type="transmembrane region" description="Helical" evidence="1">
    <location>
        <begin position="48"/>
        <end position="67"/>
    </location>
</feature>
<reference evidence="3" key="1">
    <citation type="submission" date="2016-07" db="EMBL/GenBank/DDBJ databases">
        <authorList>
            <person name="Florea S."/>
            <person name="Webb J.S."/>
            <person name="Jaromczyk J."/>
            <person name="Schardl C.L."/>
        </authorList>
    </citation>
    <scope>NUCLEOTIDE SEQUENCE [LARGE SCALE GENOMIC DNA]</scope>
    <source>
        <strain evidence="3">CY1</strain>
    </source>
</reference>
<dbReference type="InterPro" id="IPR002798">
    <property type="entry name" value="SpoIIM-like"/>
</dbReference>
<feature type="transmembrane region" description="Helical" evidence="1">
    <location>
        <begin position="106"/>
        <end position="128"/>
    </location>
</feature>
<dbReference type="Proteomes" id="UP000190626">
    <property type="component" value="Unassembled WGS sequence"/>
</dbReference>
<proteinExistence type="predicted"/>
<evidence type="ECO:0000313" key="2">
    <source>
        <dbReference type="EMBL" id="OPH52077.1"/>
    </source>
</evidence>
<keyword evidence="1" id="KW-1133">Transmembrane helix</keyword>
<keyword evidence="3" id="KW-1185">Reference proteome</keyword>
<feature type="transmembrane region" description="Helical" evidence="1">
    <location>
        <begin position="140"/>
        <end position="162"/>
    </location>
</feature>